<organism evidence="7 8">
    <name type="scientific">Orchesella dallaii</name>
    <dbReference type="NCBI Taxonomy" id="48710"/>
    <lineage>
        <taxon>Eukaryota</taxon>
        <taxon>Metazoa</taxon>
        <taxon>Ecdysozoa</taxon>
        <taxon>Arthropoda</taxon>
        <taxon>Hexapoda</taxon>
        <taxon>Collembola</taxon>
        <taxon>Entomobryomorpha</taxon>
        <taxon>Entomobryoidea</taxon>
        <taxon>Orchesellidae</taxon>
        <taxon>Orchesellinae</taxon>
        <taxon>Orchesella</taxon>
    </lineage>
</organism>
<name>A0ABP1S733_9HEXA</name>
<accession>A0ABP1S733</accession>
<dbReference type="PANTHER" id="PTHR48417:SF1">
    <property type="entry name" value="ATP SYNTHASE F1 SUBUNIT EPSILON"/>
    <property type="match status" value="1"/>
</dbReference>
<dbReference type="Proteomes" id="UP001642540">
    <property type="component" value="Unassembled WGS sequence"/>
</dbReference>
<evidence type="ECO:0000256" key="4">
    <source>
        <dbReference type="ARBA" id="ARBA00023054"/>
    </source>
</evidence>
<feature type="coiled-coil region" evidence="6">
    <location>
        <begin position="58"/>
        <end position="99"/>
    </location>
</feature>
<dbReference type="PANTHER" id="PTHR48417">
    <property type="entry name" value="ATP SYNTHASE F1 SUBUNIT EPSILON"/>
    <property type="match status" value="1"/>
</dbReference>
<gene>
    <name evidence="7" type="ORF">ODALV1_LOCUS30172</name>
</gene>
<evidence type="ECO:0000256" key="3">
    <source>
        <dbReference type="ARBA" id="ARBA00022946"/>
    </source>
</evidence>
<dbReference type="Pfam" id="PF04568">
    <property type="entry name" value="IATP"/>
    <property type="match status" value="1"/>
</dbReference>
<comment type="subcellular location">
    <subcellularLocation>
        <location evidence="1">Mitochondrion</location>
    </subcellularLocation>
</comment>
<dbReference type="EMBL" id="CAXLJM020000160">
    <property type="protein sequence ID" value="CAL8144367.1"/>
    <property type="molecule type" value="Genomic_DNA"/>
</dbReference>
<keyword evidence="4 6" id="KW-0175">Coiled coil</keyword>
<proteinExistence type="inferred from homology"/>
<reference evidence="7 8" key="1">
    <citation type="submission" date="2024-08" db="EMBL/GenBank/DDBJ databases">
        <authorList>
            <person name="Cucini C."/>
            <person name="Frati F."/>
        </authorList>
    </citation>
    <scope>NUCLEOTIDE SEQUENCE [LARGE SCALE GENOMIC DNA]</scope>
</reference>
<comment type="caution">
    <text evidence="7">The sequence shown here is derived from an EMBL/GenBank/DDBJ whole genome shotgun (WGS) entry which is preliminary data.</text>
</comment>
<protein>
    <recommendedName>
        <fullName evidence="9">Mitochondrial ATPase inhibitor</fullName>
    </recommendedName>
</protein>
<comment type="similarity">
    <text evidence="2">Belongs to the ATPase inhibitor family.</text>
</comment>
<evidence type="ECO:0000256" key="5">
    <source>
        <dbReference type="ARBA" id="ARBA00023128"/>
    </source>
</evidence>
<sequence length="101" mass="11526">MSLTRMSLFTRRIPAMASRAMYCSDPKTGGAGAIREGGGSFAKREAALEDQYFRKLQGEQLKKLKGHMEEEIQHHEKEIERHQKAISKLKKRHSDLDSKPT</sequence>
<dbReference type="Gene3D" id="1.20.5.500">
    <property type="entry name" value="Single helix bin"/>
    <property type="match status" value="1"/>
</dbReference>
<evidence type="ECO:0000256" key="6">
    <source>
        <dbReference type="SAM" id="Coils"/>
    </source>
</evidence>
<keyword evidence="3" id="KW-0809">Transit peptide</keyword>
<evidence type="ECO:0000313" key="8">
    <source>
        <dbReference type="Proteomes" id="UP001642540"/>
    </source>
</evidence>
<evidence type="ECO:0000313" key="7">
    <source>
        <dbReference type="EMBL" id="CAL8144367.1"/>
    </source>
</evidence>
<dbReference type="InterPro" id="IPR007648">
    <property type="entry name" value="ATPase_inhibitor_mt"/>
</dbReference>
<evidence type="ECO:0000256" key="2">
    <source>
        <dbReference type="ARBA" id="ARBA00010901"/>
    </source>
</evidence>
<evidence type="ECO:0000256" key="1">
    <source>
        <dbReference type="ARBA" id="ARBA00004173"/>
    </source>
</evidence>
<keyword evidence="5" id="KW-0496">Mitochondrion</keyword>
<evidence type="ECO:0008006" key="9">
    <source>
        <dbReference type="Google" id="ProtNLM"/>
    </source>
</evidence>
<dbReference type="SUPFAM" id="SSF64602">
    <property type="entry name" value="F1 ATPase inhibitor, IF1, C-terminal domain"/>
    <property type="match status" value="1"/>
</dbReference>
<keyword evidence="8" id="KW-1185">Reference proteome</keyword>